<name>A0A1F7V7G0_9BACT</name>
<dbReference type="Proteomes" id="UP000176593">
    <property type="component" value="Unassembled WGS sequence"/>
</dbReference>
<accession>A0A1F7V7G0</accession>
<dbReference type="InterPro" id="IPR041374">
    <property type="entry name" value="BaeRF_family12"/>
</dbReference>
<sequence length="142" mass="16577">MLIPEQYPAFHKKTLVVVSDHVHAKLFLGNDREFTFITEFKTDYPSHEGGDRTSMVTPGGQHSAEKNEKEFMLGEDHLFHRLAKNLYERLEKNEFEDLIIAAGQEVHQLEKMLHHDVQARITKLIPKLLTKMNDDQLLEHLF</sequence>
<evidence type="ECO:0008006" key="3">
    <source>
        <dbReference type="Google" id="ProtNLM"/>
    </source>
</evidence>
<comment type="caution">
    <text evidence="1">The sequence shown here is derived from an EMBL/GenBank/DDBJ whole genome shotgun (WGS) entry which is preliminary data.</text>
</comment>
<reference evidence="1 2" key="1">
    <citation type="journal article" date="2016" name="Nat. Commun.">
        <title>Thousands of microbial genomes shed light on interconnected biogeochemical processes in an aquifer system.</title>
        <authorList>
            <person name="Anantharaman K."/>
            <person name="Brown C.T."/>
            <person name="Hug L.A."/>
            <person name="Sharon I."/>
            <person name="Castelle C.J."/>
            <person name="Probst A.J."/>
            <person name="Thomas B.C."/>
            <person name="Singh A."/>
            <person name="Wilkins M.J."/>
            <person name="Karaoz U."/>
            <person name="Brodie E.L."/>
            <person name="Williams K.H."/>
            <person name="Hubbard S.S."/>
            <person name="Banfield J.F."/>
        </authorList>
    </citation>
    <scope>NUCLEOTIDE SEQUENCE [LARGE SCALE GENOMIC DNA]</scope>
</reference>
<dbReference type="Pfam" id="PF18856">
    <property type="entry name" value="baeRF_family12"/>
    <property type="match status" value="1"/>
</dbReference>
<evidence type="ECO:0000313" key="2">
    <source>
        <dbReference type="Proteomes" id="UP000176593"/>
    </source>
</evidence>
<dbReference type="AlphaFoldDB" id="A0A1F7V7G0"/>
<protein>
    <recommendedName>
        <fullName evidence="3">Host attachment protein</fullName>
    </recommendedName>
</protein>
<evidence type="ECO:0000313" key="1">
    <source>
        <dbReference type="EMBL" id="OGL86361.1"/>
    </source>
</evidence>
<gene>
    <name evidence="1" type="ORF">A3I41_02270</name>
</gene>
<organism evidence="1 2">
    <name type="scientific">Candidatus Uhrbacteria bacterium RIFCSPLOWO2_02_FULL_48_18</name>
    <dbReference type="NCBI Taxonomy" id="1802408"/>
    <lineage>
        <taxon>Bacteria</taxon>
        <taxon>Candidatus Uhriibacteriota</taxon>
    </lineage>
</organism>
<proteinExistence type="predicted"/>
<dbReference type="EMBL" id="MGEQ01000010">
    <property type="protein sequence ID" value="OGL86361.1"/>
    <property type="molecule type" value="Genomic_DNA"/>
</dbReference>